<keyword evidence="11" id="KW-1185">Reference proteome</keyword>
<dbReference type="SUPFAM" id="SSF56214">
    <property type="entry name" value="4'-phosphopantetheinyl transferase"/>
    <property type="match status" value="1"/>
</dbReference>
<evidence type="ECO:0000256" key="1">
    <source>
        <dbReference type="ARBA" id="ARBA00022516"/>
    </source>
</evidence>
<dbReference type="KEGG" id="ahal:FTX54_003795"/>
<keyword evidence="1 8" id="KW-0444">Lipid biosynthesis</keyword>
<evidence type="ECO:0000256" key="4">
    <source>
        <dbReference type="ARBA" id="ARBA00022832"/>
    </source>
</evidence>
<dbReference type="RefSeq" id="WP_147804454.1">
    <property type="nucleotide sequence ID" value="NZ_CP144914.1"/>
</dbReference>
<evidence type="ECO:0000256" key="3">
    <source>
        <dbReference type="ARBA" id="ARBA00022723"/>
    </source>
</evidence>
<dbReference type="GO" id="GO:0008897">
    <property type="term" value="F:holo-[acyl-carrier-protein] synthase activity"/>
    <property type="evidence" value="ECO:0007669"/>
    <property type="project" value="UniProtKB-UniRule"/>
</dbReference>
<dbReference type="NCBIfam" id="TIGR00516">
    <property type="entry name" value="acpS"/>
    <property type="match status" value="1"/>
</dbReference>
<keyword evidence="3 8" id="KW-0479">Metal-binding</keyword>
<keyword evidence="5 8" id="KW-0460">Magnesium</keyword>
<dbReference type="GO" id="GO:0006633">
    <property type="term" value="P:fatty acid biosynthetic process"/>
    <property type="evidence" value="ECO:0007669"/>
    <property type="project" value="UniProtKB-UniRule"/>
</dbReference>
<evidence type="ECO:0000313" key="11">
    <source>
        <dbReference type="Proteomes" id="UP000321816"/>
    </source>
</evidence>
<dbReference type="InterPro" id="IPR002582">
    <property type="entry name" value="ACPS"/>
</dbReference>
<keyword evidence="6 8" id="KW-0443">Lipid metabolism</keyword>
<keyword evidence="7 8" id="KW-0275">Fatty acid biosynthesis</keyword>
<evidence type="ECO:0000313" key="10">
    <source>
        <dbReference type="EMBL" id="WWD80704.1"/>
    </source>
</evidence>
<dbReference type="EMBL" id="CP144914">
    <property type="protein sequence ID" value="WWD80704.1"/>
    <property type="molecule type" value="Genomic_DNA"/>
</dbReference>
<comment type="function">
    <text evidence="8">Transfers the 4'-phosphopantetheine moiety from coenzyme A to a Ser of acyl-carrier-protein.</text>
</comment>
<dbReference type="Pfam" id="PF01648">
    <property type="entry name" value="ACPS"/>
    <property type="match status" value="1"/>
</dbReference>
<evidence type="ECO:0000259" key="9">
    <source>
        <dbReference type="Pfam" id="PF01648"/>
    </source>
</evidence>
<dbReference type="Proteomes" id="UP000321816">
    <property type="component" value="Chromosome"/>
</dbReference>
<proteinExistence type="inferred from homology"/>
<protein>
    <recommendedName>
        <fullName evidence="8">Holo-[acyl-carrier-protein] synthase</fullName>
        <shortName evidence="8">Holo-ACP synthase</shortName>
        <ecNumber evidence="8">2.7.8.7</ecNumber>
    </recommendedName>
    <alternativeName>
        <fullName evidence="8">4'-phosphopantetheinyl transferase AcpS</fullName>
    </alternativeName>
</protein>
<evidence type="ECO:0000256" key="6">
    <source>
        <dbReference type="ARBA" id="ARBA00023098"/>
    </source>
</evidence>
<organism evidence="10 11">
    <name type="scientific">Alkalicoccus halolimnae</name>
    <dbReference type="NCBI Taxonomy" id="1667239"/>
    <lineage>
        <taxon>Bacteria</taxon>
        <taxon>Bacillati</taxon>
        <taxon>Bacillota</taxon>
        <taxon>Bacilli</taxon>
        <taxon>Bacillales</taxon>
        <taxon>Bacillaceae</taxon>
        <taxon>Alkalicoccus</taxon>
    </lineage>
</organism>
<feature type="binding site" evidence="8">
    <location>
        <position position="8"/>
    </location>
    <ligand>
        <name>Mg(2+)</name>
        <dbReference type="ChEBI" id="CHEBI:18420"/>
    </ligand>
</feature>
<dbReference type="EC" id="2.7.8.7" evidence="8"/>
<dbReference type="OrthoDB" id="517356at2"/>
<evidence type="ECO:0000256" key="5">
    <source>
        <dbReference type="ARBA" id="ARBA00022842"/>
    </source>
</evidence>
<feature type="binding site" evidence="8">
    <location>
        <position position="55"/>
    </location>
    <ligand>
        <name>Mg(2+)</name>
        <dbReference type="ChEBI" id="CHEBI:18420"/>
    </ligand>
</feature>
<comment type="similarity">
    <text evidence="8">Belongs to the P-Pant transferase superfamily. AcpS family.</text>
</comment>
<comment type="cofactor">
    <cofactor evidence="8">
        <name>Mg(2+)</name>
        <dbReference type="ChEBI" id="CHEBI:18420"/>
    </cofactor>
</comment>
<keyword evidence="2 8" id="KW-0808">Transferase</keyword>
<dbReference type="GO" id="GO:0000287">
    <property type="term" value="F:magnesium ion binding"/>
    <property type="evidence" value="ECO:0007669"/>
    <property type="project" value="UniProtKB-UniRule"/>
</dbReference>
<dbReference type="Gene3D" id="3.90.470.20">
    <property type="entry name" value="4'-phosphopantetheinyl transferase domain"/>
    <property type="match status" value="1"/>
</dbReference>
<dbReference type="AlphaFoldDB" id="A0A5C7FBI8"/>
<dbReference type="NCBIfam" id="TIGR00556">
    <property type="entry name" value="pantethn_trn"/>
    <property type="match status" value="1"/>
</dbReference>
<comment type="catalytic activity">
    <reaction evidence="8">
        <text>apo-[ACP] + CoA = holo-[ACP] + adenosine 3',5'-bisphosphate + H(+)</text>
        <dbReference type="Rhea" id="RHEA:12068"/>
        <dbReference type="Rhea" id="RHEA-COMP:9685"/>
        <dbReference type="Rhea" id="RHEA-COMP:9690"/>
        <dbReference type="ChEBI" id="CHEBI:15378"/>
        <dbReference type="ChEBI" id="CHEBI:29999"/>
        <dbReference type="ChEBI" id="CHEBI:57287"/>
        <dbReference type="ChEBI" id="CHEBI:58343"/>
        <dbReference type="ChEBI" id="CHEBI:64479"/>
        <dbReference type="EC" id="2.7.8.7"/>
    </reaction>
</comment>
<dbReference type="InterPro" id="IPR008278">
    <property type="entry name" value="4-PPantetheinyl_Trfase_dom"/>
</dbReference>
<gene>
    <name evidence="8 10" type="primary">acpS</name>
    <name evidence="10" type="ORF">FTX54_003795</name>
</gene>
<accession>A0A5C7FBI8</accession>
<evidence type="ECO:0000256" key="7">
    <source>
        <dbReference type="ARBA" id="ARBA00023160"/>
    </source>
</evidence>
<sequence length="123" mass="13519">MIRGIGIDITELDRIGKISARLAERVLTKSEKEIYAELPPKRRTEFLAGRFAVKEAYAKACGCGIGSRLSFQDIELSNDELGKPVLQAVGENDTVHVSISHSREFACAQVIIEKNENMAGEKA</sequence>
<feature type="domain" description="4'-phosphopantetheinyl transferase" evidence="9">
    <location>
        <begin position="4"/>
        <end position="108"/>
    </location>
</feature>
<evidence type="ECO:0000256" key="8">
    <source>
        <dbReference type="HAMAP-Rule" id="MF_00101"/>
    </source>
</evidence>
<reference evidence="10 11" key="1">
    <citation type="submission" date="2024-01" db="EMBL/GenBank/DDBJ databases">
        <title>Complete Genome Sequence of Alkalicoccus halolimnae BZ-SZ-XJ29T, a Moderately Halophilic Bacterium Isolated from a Salt Lake.</title>
        <authorList>
            <person name="Zhao B."/>
        </authorList>
    </citation>
    <scope>NUCLEOTIDE SEQUENCE [LARGE SCALE GENOMIC DNA]</scope>
    <source>
        <strain evidence="10 11">BZ-SZ-XJ29</strain>
    </source>
</reference>
<dbReference type="HAMAP" id="MF_00101">
    <property type="entry name" value="AcpS"/>
    <property type="match status" value="1"/>
</dbReference>
<dbReference type="InterPro" id="IPR037143">
    <property type="entry name" value="4-PPantetheinyl_Trfase_dom_sf"/>
</dbReference>
<keyword evidence="4 8" id="KW-0276">Fatty acid metabolism</keyword>
<name>A0A5C7FBI8_9BACI</name>
<evidence type="ECO:0000256" key="2">
    <source>
        <dbReference type="ARBA" id="ARBA00022679"/>
    </source>
</evidence>
<dbReference type="GO" id="GO:0005737">
    <property type="term" value="C:cytoplasm"/>
    <property type="evidence" value="ECO:0007669"/>
    <property type="project" value="UniProtKB-SubCell"/>
</dbReference>
<comment type="subcellular location">
    <subcellularLocation>
        <location evidence="8">Cytoplasm</location>
    </subcellularLocation>
</comment>
<dbReference type="InterPro" id="IPR004568">
    <property type="entry name" value="Ppantetheine-prot_Trfase_dom"/>
</dbReference>
<keyword evidence="8" id="KW-0963">Cytoplasm</keyword>